<dbReference type="GO" id="GO:0071269">
    <property type="term" value="P:L-homocysteine biosynthetic process"/>
    <property type="evidence" value="ECO:0007669"/>
    <property type="project" value="TreeGrafter"/>
</dbReference>
<dbReference type="Pfam" id="PF01053">
    <property type="entry name" value="Cys_Met_Meta_PP"/>
    <property type="match status" value="1"/>
</dbReference>
<dbReference type="EMBL" id="NAJO01000094">
    <property type="protein sequence ID" value="OQN95466.1"/>
    <property type="molecule type" value="Genomic_DNA"/>
</dbReference>
<feature type="region of interest" description="Disordered" evidence="13">
    <location>
        <begin position="551"/>
        <end position="613"/>
    </location>
</feature>
<dbReference type="PROSITE" id="PS00868">
    <property type="entry name" value="CYS_MET_METAB_PP"/>
    <property type="match status" value="1"/>
</dbReference>
<gene>
    <name evidence="17" type="ORF">B0A48_18422</name>
</gene>
<evidence type="ECO:0000256" key="3">
    <source>
        <dbReference type="ARBA" id="ARBA00009077"/>
    </source>
</evidence>
<dbReference type="FunFam" id="3.40.640.10:FF:000035">
    <property type="entry name" value="O-succinylhomoserine sulfhydrylase"/>
    <property type="match status" value="1"/>
</dbReference>
<proteinExistence type="inferred from homology"/>
<dbReference type="GO" id="GO:0004124">
    <property type="term" value="F:cysteine synthase activity"/>
    <property type="evidence" value="ECO:0007669"/>
    <property type="project" value="TreeGrafter"/>
</dbReference>
<feature type="domain" description="TRAPPC10/Trs130 C-terminal" evidence="14">
    <location>
        <begin position="1325"/>
        <end position="1480"/>
    </location>
</feature>
<dbReference type="CDD" id="cd00614">
    <property type="entry name" value="CGS_like"/>
    <property type="match status" value="1"/>
</dbReference>
<dbReference type="InterPro" id="IPR015424">
    <property type="entry name" value="PyrdxlP-dep_Trfase"/>
</dbReference>
<dbReference type="GO" id="GO:0030170">
    <property type="term" value="F:pyridoxal phosphate binding"/>
    <property type="evidence" value="ECO:0007669"/>
    <property type="project" value="InterPro"/>
</dbReference>
<evidence type="ECO:0000256" key="1">
    <source>
        <dbReference type="ARBA" id="ARBA00001933"/>
    </source>
</evidence>
<dbReference type="PANTHER" id="PTHR43797">
    <property type="entry name" value="HOMOCYSTEINE/CYSTEINE SYNTHASE"/>
    <property type="match status" value="1"/>
</dbReference>
<dbReference type="InterPro" id="IPR015421">
    <property type="entry name" value="PyrdxlP-dep_Trfase_major"/>
</dbReference>
<evidence type="ECO:0000313" key="18">
    <source>
        <dbReference type="Proteomes" id="UP000192596"/>
    </source>
</evidence>
<feature type="region of interest" description="Disordered" evidence="13">
    <location>
        <begin position="72"/>
        <end position="97"/>
    </location>
</feature>
<dbReference type="InterPro" id="IPR055505">
    <property type="entry name" value="DUF7077"/>
</dbReference>
<feature type="compositionally biased region" description="Low complexity" evidence="13">
    <location>
        <begin position="522"/>
        <end position="536"/>
    </location>
</feature>
<keyword evidence="8" id="KW-0486">Methionine biosynthesis</keyword>
<feature type="region of interest" description="Disordered" evidence="13">
    <location>
        <begin position="166"/>
        <end position="187"/>
    </location>
</feature>
<comment type="catalytic activity">
    <reaction evidence="9">
        <text>O-acetyl-L-homoserine + methanethiol = L-methionine + acetate + H(+)</text>
        <dbReference type="Rhea" id="RHEA:10048"/>
        <dbReference type="ChEBI" id="CHEBI:15378"/>
        <dbReference type="ChEBI" id="CHEBI:16007"/>
        <dbReference type="ChEBI" id="CHEBI:30089"/>
        <dbReference type="ChEBI" id="CHEBI:57716"/>
        <dbReference type="ChEBI" id="CHEBI:57844"/>
        <dbReference type="EC" id="2.5.1.49"/>
    </reaction>
</comment>
<dbReference type="InterPro" id="IPR015422">
    <property type="entry name" value="PyrdxlP-dep_Trfase_small"/>
</dbReference>
<dbReference type="Pfam" id="PF23036">
    <property type="entry name" value="TRAPPC10_1st"/>
    <property type="match status" value="1"/>
</dbReference>
<keyword evidence="4" id="KW-0963">Cytoplasm</keyword>
<feature type="compositionally biased region" description="Basic and acidic residues" evidence="13">
    <location>
        <begin position="168"/>
        <end position="182"/>
    </location>
</feature>
<evidence type="ECO:0000256" key="12">
    <source>
        <dbReference type="ARBA" id="ARBA00066529"/>
    </source>
</evidence>
<dbReference type="InterPro" id="IPR000277">
    <property type="entry name" value="Cys/Met-Metab_PyrdxlP-dep_enz"/>
</dbReference>
<comment type="subcellular location">
    <subcellularLocation>
        <location evidence="2">Cytoplasm</location>
    </subcellularLocation>
</comment>
<dbReference type="STRING" id="1507870.A0A1V8S8J1"/>
<feature type="domain" description="DUF7077" evidence="16">
    <location>
        <begin position="995"/>
        <end position="1099"/>
    </location>
</feature>
<keyword evidence="7" id="KW-0663">Pyridoxal phosphate</keyword>
<dbReference type="Proteomes" id="UP000192596">
    <property type="component" value="Unassembled WGS sequence"/>
</dbReference>
<feature type="compositionally biased region" description="Low complexity" evidence="13">
    <location>
        <begin position="589"/>
        <end position="600"/>
    </location>
</feature>
<dbReference type="GO" id="GO:0019346">
    <property type="term" value="P:transsulfuration"/>
    <property type="evidence" value="ECO:0007669"/>
    <property type="project" value="InterPro"/>
</dbReference>
<dbReference type="Gene3D" id="3.40.640.10">
    <property type="entry name" value="Type I PLP-dependent aspartate aminotransferase-like (Major domain)"/>
    <property type="match status" value="1"/>
</dbReference>
<name>A0A1V8S8J1_9PEZI</name>
<feature type="region of interest" description="Disordered" evidence="13">
    <location>
        <begin position="512"/>
        <end position="539"/>
    </location>
</feature>
<protein>
    <recommendedName>
        <fullName evidence="12">O-acetylhomoserine aminocarboxypropyltransferase</fullName>
        <ecNumber evidence="12">2.5.1.49</ecNumber>
    </recommendedName>
</protein>
<keyword evidence="18" id="KW-1185">Reference proteome</keyword>
<evidence type="ECO:0000256" key="11">
    <source>
        <dbReference type="ARBA" id="ARBA00060627"/>
    </source>
</evidence>
<dbReference type="EC" id="2.5.1.49" evidence="12"/>
<comment type="catalytic activity">
    <reaction evidence="10">
        <text>O-acetyl-L-homoserine + hydrogen sulfide = L-homocysteine + acetate</text>
        <dbReference type="Rhea" id="RHEA:27822"/>
        <dbReference type="ChEBI" id="CHEBI:29919"/>
        <dbReference type="ChEBI" id="CHEBI:30089"/>
        <dbReference type="ChEBI" id="CHEBI:57716"/>
        <dbReference type="ChEBI" id="CHEBI:58199"/>
        <dbReference type="EC" id="2.5.1.49"/>
    </reaction>
</comment>
<evidence type="ECO:0000256" key="7">
    <source>
        <dbReference type="ARBA" id="ARBA00022898"/>
    </source>
</evidence>
<dbReference type="InterPro" id="IPR054542">
    <property type="entry name" value="Cys_met_metab_PP"/>
</dbReference>
<dbReference type="PANTHER" id="PTHR43797:SF2">
    <property type="entry name" value="HOMOCYSTEINE_CYSTEINE SYNTHASE"/>
    <property type="match status" value="1"/>
</dbReference>
<keyword evidence="5" id="KW-0028">Amino-acid biosynthesis</keyword>
<dbReference type="InterPro" id="IPR056913">
    <property type="entry name" value="TRAPPC10/Trs130_N"/>
</dbReference>
<dbReference type="Pfam" id="PF24965">
    <property type="entry name" value="TRS130_4HB"/>
    <property type="match status" value="1"/>
</dbReference>
<sequence>METSSSSSKVTVSYCDPSALFPLVSRDLATRLPLRNLNWHSHARPLRQIKSLHVDFVPDEATKRSLRANDPRLRDINGANGSVAGEEDGGVPVKQRRHQIPGLKTSPYLHVYLLRCDDKDTYKASERAKLREWVKERASLQSKKDRHDADEWLVLHVVLPGTAAANEPRWRESAQDPDELKERKKSNIKLPGKSTRTVFDKLRSDFNDKQSPDRIAQVRLLKSQVPQDLLPTPAIPQTLSESAQERENAWADLVTKLKTLILIPFDARVRQYEDDIAEQEARRSLPGWNFCTFFIHKEGLAKALESVGLVEDALAIYDELNVGLETAVRDLAEGNAEGVLTSFEPATSDILDRIVGRPTTANSTPRKGVQEHTADLFSKDYRSAIVRSQISLFDFTSYIFSRQKALILRLAGALAAREEFGENFKAGGEDLVLLAEVCWRTLSFVHNAARVLRADLREGYVIQRQPVQTQVDVDSVYRSSQSHPSHLDDMESLVSSWSFELAGLALDETNTTLLDPDAPERPTSNSSNKPTPSGPTRAAFAFAMGGNAYPSRSSSLITGAPHPQSSSGTAQRPASSANQVPPVGLGMRLQSLPPASSSSQKLEDGTYGPQGAADGVDIVVKDKKPGLVELSAYRAELIMIRRHALEAVARTLKDWTLGWASAEPKHSSKPAEKAEAALIKRPNGKPAAFGERTASDSESDTSSTTSYKSLNSPSASTSPPPTSQLTLSPSLTHALSTIPLFQSLYLHLTTQAIFHYLTATHSHTAAKLTGDIALLKYAQGEYEAAREVLEVVVAEYGELGWSELESRGRRMWMQCLERLEQWYDGVRVGIEGLKRGGGALGKVVSMSRRVEGEVEVGMSEVFGSVEMGRFVEVFGEEEERDGFRWRFGFECGFEDEMEVDEVTARFVNAEDPSLVLLARAPRPVQLRHGKLDFTLDCAATALGVYYIDQVTILAGKLRFIHRSNPSPMATNNFSLTLPSTTTPLRSSLHIYPSLSAFDLIFNLSKTVQTNLPRTLELRLFSGQNNVTSMELRLKPTTAGLRLHLADTESSDISVKASVPGSLDLGSLATDKEVVLQLPYSLEQSQAGIALRCEVIYRTSSLPDVEQAFQSLVRLPSQLPLDVEVNDVFHTDAVYSTFSIKSATGFPLVLASAGFVESAAYAVEWPGLGDGMGLVMRDMPVTLGVKIRRKGGFGGGAAKKSVAVGLKMRVWDAGEVVRENIVEKFREAVEGSELRGTRRLLVPILRQKLGIVLTAEAMGSAALTGEVSLPDYDGMGWDDSLRSLDVDRRDTVRRWLQAWHKEHTTLLIDINDSSNAKDYMREVNLPVEVPTLDAVFNASIALETLSDTKLNTSMITKLGDPIAAKLRIDYTRRWSAADTSGKPMPSKTKPETFIVEVQANEDVWLVGGVKRKRITLPASGVQAGADDSHEPLAFALVLVPLKLGVHRLPTVEITPAPVEGEPQRSSVTSRARSRLRQVNEHTTKMADNEAPQHFETLQLHAGHTPDPVTKSRAVPIYATTSFTFDDSAHGARLFGLKEFGNIYSRIMNPTVDVFEKRIAALEGGVAALAAASGQAAQFMAISALAHAGDNIVSTSNLYGGTYNQLKVFLPRLGITTKFVQGDDPKEFGKLIDEKTKAVYIESIGNPRYNVPDFEAIVKVAHDAGVPVLVDNTFGAGGFFCRPIDHGVDIVIHSATKWIGGHGTTIGGVVVDSGKFDWGTPEARKRFPQMSEPSDGYHGLKFWDTFGAITFIIRLRVEILRDLGAALNPFAAQQLLLGVETLSLRCERHASNALTLAKWLEKNENVAWVSYPGLESHKSHALAKKYLPRGFGGVLSFGVKGGEKAGSQVVDNFKLISNLANVGDAKTLAIHPWTTTHEQLSDEEKGNSGVTSDLIRISVGIEHIDDIIADFEQSFKASATKPQEEGKPANAQENGDTSTQAKTVV</sequence>
<evidence type="ECO:0000256" key="5">
    <source>
        <dbReference type="ARBA" id="ARBA00022605"/>
    </source>
</evidence>
<feature type="compositionally biased region" description="Polar residues" evidence="13">
    <location>
        <begin position="1929"/>
        <end position="1943"/>
    </location>
</feature>
<evidence type="ECO:0000259" key="14">
    <source>
        <dbReference type="Pfam" id="PF12584"/>
    </source>
</evidence>
<evidence type="ECO:0000256" key="6">
    <source>
        <dbReference type="ARBA" id="ARBA00022679"/>
    </source>
</evidence>
<dbReference type="OrthoDB" id="10256906at2759"/>
<organism evidence="17 18">
    <name type="scientific">Cryoendolithus antarcticus</name>
    <dbReference type="NCBI Taxonomy" id="1507870"/>
    <lineage>
        <taxon>Eukaryota</taxon>
        <taxon>Fungi</taxon>
        <taxon>Dikarya</taxon>
        <taxon>Ascomycota</taxon>
        <taxon>Pezizomycotina</taxon>
        <taxon>Dothideomycetes</taxon>
        <taxon>Dothideomycetidae</taxon>
        <taxon>Cladosporiales</taxon>
        <taxon>Cladosporiaceae</taxon>
        <taxon>Cryoendolithus</taxon>
    </lineage>
</organism>
<dbReference type="NCBIfam" id="TIGR01326">
    <property type="entry name" value="OAH_OAS_sulfhy"/>
    <property type="match status" value="1"/>
</dbReference>
<evidence type="ECO:0000256" key="2">
    <source>
        <dbReference type="ARBA" id="ARBA00004496"/>
    </source>
</evidence>
<evidence type="ECO:0000256" key="9">
    <source>
        <dbReference type="ARBA" id="ARBA00050655"/>
    </source>
</evidence>
<dbReference type="GO" id="GO:0006535">
    <property type="term" value="P:cysteine biosynthetic process from serine"/>
    <property type="evidence" value="ECO:0007669"/>
    <property type="project" value="TreeGrafter"/>
</dbReference>
<dbReference type="Pfam" id="PF12584">
    <property type="entry name" value="TRAPPC10"/>
    <property type="match status" value="1"/>
</dbReference>
<dbReference type="FunFam" id="3.90.1150.10:FF:000083">
    <property type="entry name" value="O-acetylhomoserine sulfhydrylase"/>
    <property type="match status" value="1"/>
</dbReference>
<keyword evidence="6" id="KW-0808">Transferase</keyword>
<dbReference type="InParanoid" id="A0A1V8S8J1"/>
<evidence type="ECO:0000256" key="4">
    <source>
        <dbReference type="ARBA" id="ARBA00022490"/>
    </source>
</evidence>
<dbReference type="Pfam" id="PF23274">
    <property type="entry name" value="DUF7077"/>
    <property type="match status" value="1"/>
</dbReference>
<dbReference type="GO" id="GO:0003961">
    <property type="term" value="F:O-acetylhomoserine aminocarboxypropyltransferase activity"/>
    <property type="evidence" value="ECO:0007669"/>
    <property type="project" value="UniProtKB-EC"/>
</dbReference>
<comment type="caution">
    <text evidence="17">The sequence shown here is derived from an EMBL/GenBank/DDBJ whole genome shotgun (WGS) entry which is preliminary data.</text>
</comment>
<feature type="region of interest" description="Disordered" evidence="13">
    <location>
        <begin position="1914"/>
        <end position="1943"/>
    </location>
</feature>
<evidence type="ECO:0000313" key="17">
    <source>
        <dbReference type="EMBL" id="OQN95466.1"/>
    </source>
</evidence>
<dbReference type="Gene3D" id="3.90.1150.10">
    <property type="entry name" value="Aspartate Aminotransferase, domain 1"/>
    <property type="match status" value="1"/>
</dbReference>
<feature type="compositionally biased region" description="Polar residues" evidence="13">
    <location>
        <begin position="551"/>
        <end position="579"/>
    </location>
</feature>
<dbReference type="GO" id="GO:0005737">
    <property type="term" value="C:cytoplasm"/>
    <property type="evidence" value="ECO:0007669"/>
    <property type="project" value="UniProtKB-SubCell"/>
</dbReference>
<dbReference type="SUPFAM" id="SSF53383">
    <property type="entry name" value="PLP-dependent transferases"/>
    <property type="match status" value="1"/>
</dbReference>
<dbReference type="InterPro" id="IPR006235">
    <property type="entry name" value="OAc-hSer/O-AcSer_sulfhydrylase"/>
</dbReference>
<comment type="similarity">
    <text evidence="3">Belongs to the trans-sulfuration enzymes family.</text>
</comment>
<evidence type="ECO:0000259" key="15">
    <source>
        <dbReference type="Pfam" id="PF23036"/>
    </source>
</evidence>
<reference evidence="18" key="1">
    <citation type="submission" date="2017-03" db="EMBL/GenBank/DDBJ databases">
        <title>Genomes of endolithic fungi from Antarctica.</title>
        <authorList>
            <person name="Coleine C."/>
            <person name="Masonjones S."/>
            <person name="Stajich J.E."/>
        </authorList>
    </citation>
    <scope>NUCLEOTIDE SEQUENCE [LARGE SCALE GENOMIC DNA]</scope>
    <source>
        <strain evidence="18">CCFEE 5527</strain>
    </source>
</reference>
<comment type="cofactor">
    <cofactor evidence="1">
        <name>pyridoxal 5'-phosphate</name>
        <dbReference type="ChEBI" id="CHEBI:597326"/>
    </cofactor>
</comment>
<evidence type="ECO:0000256" key="8">
    <source>
        <dbReference type="ARBA" id="ARBA00023167"/>
    </source>
</evidence>
<evidence type="ECO:0000256" key="13">
    <source>
        <dbReference type="SAM" id="MobiDB-lite"/>
    </source>
</evidence>
<feature type="compositionally biased region" description="Low complexity" evidence="13">
    <location>
        <begin position="700"/>
        <end position="725"/>
    </location>
</feature>
<evidence type="ECO:0000259" key="16">
    <source>
        <dbReference type="Pfam" id="PF23274"/>
    </source>
</evidence>
<feature type="domain" description="TRAPPC10/Trs130 N-terminal" evidence="15">
    <location>
        <begin position="98"/>
        <end position="411"/>
    </location>
</feature>
<evidence type="ECO:0000256" key="10">
    <source>
        <dbReference type="ARBA" id="ARBA00052629"/>
    </source>
</evidence>
<accession>A0A1V8S8J1</accession>
<comment type="pathway">
    <text evidence="11">Amino-acid biosynthesis; L-methionine biosynthesis via de novo pathway; L-homocysteine from O-acetyl-L-homoserine.</text>
</comment>
<feature type="region of interest" description="Disordered" evidence="13">
    <location>
        <begin position="662"/>
        <end position="725"/>
    </location>
</feature>
<feature type="compositionally biased region" description="Basic and acidic residues" evidence="13">
    <location>
        <begin position="663"/>
        <end position="675"/>
    </location>
</feature>
<dbReference type="InterPro" id="IPR022233">
    <property type="entry name" value="TRAPPC10/Trs130_C"/>
</dbReference>